<accession>A0A239NUP5</accession>
<evidence type="ECO:0000256" key="2">
    <source>
        <dbReference type="SAM" id="MobiDB-lite"/>
    </source>
</evidence>
<evidence type="ECO:0000313" key="6">
    <source>
        <dbReference type="Proteomes" id="UP000198318"/>
    </source>
</evidence>
<evidence type="ECO:0000259" key="3">
    <source>
        <dbReference type="Pfam" id="PF01575"/>
    </source>
</evidence>
<feature type="region of interest" description="Disordered" evidence="2">
    <location>
        <begin position="142"/>
        <end position="177"/>
    </location>
</feature>
<dbReference type="InterPro" id="IPR029069">
    <property type="entry name" value="HotDog_dom_sf"/>
</dbReference>
<dbReference type="InterPro" id="IPR002539">
    <property type="entry name" value="MaoC-like_dom"/>
</dbReference>
<sequence>MALNHALVGVPSESATRSWDGIDTLLYALGVGAGAEDPQQELAFTTENTEGVDQRVLPTFAVLVAQAQGGPRRRLGDFDPARLVHAEQAFHLHRPLPVAGSVTVTSTVTDMLDKGRGALVRTESVATDDDGRPLVTARSGAYITGEGGAGSVSAERSGDRPLPGDGPWSRPEREPDHRVVYRTRPDQALLYRLSGDRNPLHSDPAFAARGGFDRPILHGLCTYGFTGRALLHTVCGSDPGRFHSMYGRFSRPVFPGDVLVVNLWRDGDDRTLFQTETQDGTVVIDRGVAHHS</sequence>
<dbReference type="GO" id="GO:0004300">
    <property type="term" value="F:enoyl-CoA hydratase activity"/>
    <property type="evidence" value="ECO:0007669"/>
    <property type="project" value="TreeGrafter"/>
</dbReference>
<dbReference type="RefSeq" id="WP_089330357.1">
    <property type="nucleotide sequence ID" value="NZ_FZOR01000050.1"/>
</dbReference>
<dbReference type="SUPFAM" id="SSF54637">
    <property type="entry name" value="Thioesterase/thiol ester dehydrase-isomerase"/>
    <property type="match status" value="2"/>
</dbReference>
<dbReference type="InterPro" id="IPR054357">
    <property type="entry name" value="MFE-2_N"/>
</dbReference>
<keyword evidence="6" id="KW-1185">Reference proteome</keyword>
<dbReference type="EMBL" id="FZOR01000050">
    <property type="protein sequence ID" value="SNT58565.1"/>
    <property type="molecule type" value="Genomic_DNA"/>
</dbReference>
<dbReference type="Pfam" id="PF01575">
    <property type="entry name" value="MaoC_dehydratas"/>
    <property type="match status" value="1"/>
</dbReference>
<protein>
    <submittedName>
        <fullName evidence="5">Acyl dehydratase</fullName>
    </submittedName>
</protein>
<dbReference type="CDD" id="cd03448">
    <property type="entry name" value="HDE_HSD"/>
    <property type="match status" value="1"/>
</dbReference>
<dbReference type="OrthoDB" id="5522043at2"/>
<feature type="domain" description="Peroxisomal multifunctional enzyme type 2-like N-terminal" evidence="4">
    <location>
        <begin position="23"/>
        <end position="145"/>
    </location>
</feature>
<dbReference type="Pfam" id="PF22622">
    <property type="entry name" value="MFE-2_hydrat-2_N"/>
    <property type="match status" value="1"/>
</dbReference>
<dbReference type="Proteomes" id="UP000198318">
    <property type="component" value="Unassembled WGS sequence"/>
</dbReference>
<dbReference type="PANTHER" id="PTHR13078">
    <property type="entry name" value="PEROXISOMAL MULTIFUNCTIONAL ENZYME TYPE 2-RELATED"/>
    <property type="match status" value="1"/>
</dbReference>
<dbReference type="Gene3D" id="3.10.129.10">
    <property type="entry name" value="Hotdog Thioesterase"/>
    <property type="match status" value="1"/>
</dbReference>
<feature type="domain" description="MaoC-like" evidence="3">
    <location>
        <begin position="170"/>
        <end position="282"/>
    </location>
</feature>
<proteinExistence type="inferred from homology"/>
<reference evidence="5 6" key="1">
    <citation type="submission" date="2017-06" db="EMBL/GenBank/DDBJ databases">
        <authorList>
            <person name="Kim H.J."/>
            <person name="Triplett B.A."/>
        </authorList>
    </citation>
    <scope>NUCLEOTIDE SEQUENCE [LARGE SCALE GENOMIC DNA]</scope>
    <source>
        <strain evidence="5 6">DSM 44715</strain>
    </source>
</reference>
<evidence type="ECO:0000259" key="4">
    <source>
        <dbReference type="Pfam" id="PF22622"/>
    </source>
</evidence>
<name>A0A239NUP5_9ACTN</name>
<dbReference type="GO" id="GO:0044594">
    <property type="term" value="F:17-beta-hydroxysteroid dehydrogenase (NAD+) activity"/>
    <property type="evidence" value="ECO:0007669"/>
    <property type="project" value="TreeGrafter"/>
</dbReference>
<evidence type="ECO:0000256" key="1">
    <source>
        <dbReference type="ARBA" id="ARBA00005254"/>
    </source>
</evidence>
<dbReference type="GO" id="GO:0006635">
    <property type="term" value="P:fatty acid beta-oxidation"/>
    <property type="evidence" value="ECO:0007669"/>
    <property type="project" value="TreeGrafter"/>
</dbReference>
<evidence type="ECO:0000313" key="5">
    <source>
        <dbReference type="EMBL" id="SNT58565.1"/>
    </source>
</evidence>
<comment type="similarity">
    <text evidence="1">Belongs to the enoyl-CoA hydratase/isomerase family.</text>
</comment>
<dbReference type="AlphaFoldDB" id="A0A239NUP5"/>
<dbReference type="GO" id="GO:0003857">
    <property type="term" value="F:(3S)-3-hydroxyacyl-CoA dehydrogenase (NAD+) activity"/>
    <property type="evidence" value="ECO:0007669"/>
    <property type="project" value="TreeGrafter"/>
</dbReference>
<organism evidence="5 6">
    <name type="scientific">Actinomadura meyerae</name>
    <dbReference type="NCBI Taxonomy" id="240840"/>
    <lineage>
        <taxon>Bacteria</taxon>
        <taxon>Bacillati</taxon>
        <taxon>Actinomycetota</taxon>
        <taxon>Actinomycetes</taxon>
        <taxon>Streptosporangiales</taxon>
        <taxon>Thermomonosporaceae</taxon>
        <taxon>Actinomadura</taxon>
    </lineage>
</organism>
<dbReference type="PANTHER" id="PTHR13078:SF56">
    <property type="entry name" value="PEROXISOMAL MULTIFUNCTIONAL ENZYME TYPE 2"/>
    <property type="match status" value="1"/>
</dbReference>
<gene>
    <name evidence="5" type="ORF">SAMN05443665_105016</name>
</gene>